<gene>
    <name evidence="1" type="ORF">ANME2D_01617</name>
</gene>
<evidence type="ECO:0000313" key="2">
    <source>
        <dbReference type="Proteomes" id="UP000027153"/>
    </source>
</evidence>
<comment type="caution">
    <text evidence="1">The sequence shown here is derived from an EMBL/GenBank/DDBJ whole genome shotgun (WGS) entry which is preliminary data.</text>
</comment>
<dbReference type="RefSeq" id="WP_052368670.1">
    <property type="nucleotide sequence ID" value="NZ_JMIY01000003.1"/>
</dbReference>
<dbReference type="PATRIC" id="fig|1392998.3.peg.1622"/>
<dbReference type="AlphaFoldDB" id="A0A062V6J4"/>
<evidence type="ECO:0000313" key="1">
    <source>
        <dbReference type="EMBL" id="KCZ72213.1"/>
    </source>
</evidence>
<keyword evidence="2" id="KW-1185">Reference proteome</keyword>
<proteinExistence type="predicted"/>
<dbReference type="EMBL" id="JMIY01000003">
    <property type="protein sequence ID" value="KCZ72213.1"/>
    <property type="molecule type" value="Genomic_DNA"/>
</dbReference>
<protein>
    <submittedName>
        <fullName evidence="1">Uncharacterized protein</fullName>
    </submittedName>
</protein>
<sequence>MPLDFTLTKFRALCSAIAQHYPTLTLAEYFEGAELPDRFAMMRHDIDRRAGSALGTAMVEQEFGIRATYYFRMNGIVFQPEIMREIEGMEHEVGYHYEVLGKAKGDETGRIHSGMEWQGRE</sequence>
<name>A0A062V6J4_9EURY</name>
<reference evidence="1 2" key="1">
    <citation type="journal article" date="2013" name="Nature">
        <title>Anaerobic oxidation of methane coupled to nitrate reduction in a novel archaeal lineage.</title>
        <authorList>
            <person name="Haroon M.F."/>
            <person name="Hu S."/>
            <person name="Shi Y."/>
            <person name="Imelfort M."/>
            <person name="Keller J."/>
            <person name="Hugenholtz P."/>
            <person name="Yuan Z."/>
            <person name="Tyson G.W."/>
        </authorList>
    </citation>
    <scope>NUCLEOTIDE SEQUENCE [LARGE SCALE GENOMIC DNA]</scope>
    <source>
        <strain evidence="1 2">ANME-2d</strain>
    </source>
</reference>
<dbReference type="OrthoDB" id="301436at2157"/>
<organism evidence="1 2">
    <name type="scientific">Candidatus Methanoperedens nitratireducens</name>
    <dbReference type="NCBI Taxonomy" id="1392998"/>
    <lineage>
        <taxon>Archaea</taxon>
        <taxon>Methanobacteriati</taxon>
        <taxon>Methanobacteriota</taxon>
        <taxon>Stenosarchaea group</taxon>
        <taxon>Methanomicrobia</taxon>
        <taxon>Methanosarcinales</taxon>
        <taxon>ANME-2 cluster</taxon>
        <taxon>Candidatus Methanoperedentaceae</taxon>
        <taxon>Candidatus Methanoperedens</taxon>
    </lineage>
</organism>
<accession>A0A062V6J4</accession>
<dbReference type="Proteomes" id="UP000027153">
    <property type="component" value="Unassembled WGS sequence"/>
</dbReference>